<dbReference type="AlphaFoldDB" id="A0A1G5QU78"/>
<dbReference type="EMBL" id="FMWG01000005">
    <property type="protein sequence ID" value="SCZ64781.1"/>
    <property type="molecule type" value="Genomic_DNA"/>
</dbReference>
<accession>A0A1G5QU78</accession>
<protein>
    <submittedName>
        <fullName evidence="1">Uncharacterized protein</fullName>
    </submittedName>
</protein>
<evidence type="ECO:0000313" key="1">
    <source>
        <dbReference type="EMBL" id="SCZ64781.1"/>
    </source>
</evidence>
<dbReference type="OrthoDB" id="7708533at2"/>
<dbReference type="RefSeq" id="WP_090218734.1">
    <property type="nucleotide sequence ID" value="NZ_FMWG01000005.1"/>
</dbReference>
<gene>
    <name evidence="1" type="ORF">SAMN04488118_105319</name>
</gene>
<keyword evidence="2" id="KW-1185">Reference proteome</keyword>
<evidence type="ECO:0000313" key="2">
    <source>
        <dbReference type="Proteomes" id="UP000198767"/>
    </source>
</evidence>
<dbReference type="Proteomes" id="UP000198767">
    <property type="component" value="Unassembled WGS sequence"/>
</dbReference>
<reference evidence="1 2" key="1">
    <citation type="submission" date="2016-10" db="EMBL/GenBank/DDBJ databases">
        <authorList>
            <person name="de Groot N.N."/>
        </authorList>
    </citation>
    <scope>NUCLEOTIDE SEQUENCE [LARGE SCALE GENOMIC DNA]</scope>
    <source>
        <strain evidence="1 2">U95</strain>
    </source>
</reference>
<name>A0A1G5QU78_9RHOB</name>
<organism evidence="1 2">
    <name type="scientific">Epibacterium ulvae</name>
    <dbReference type="NCBI Taxonomy" id="1156985"/>
    <lineage>
        <taxon>Bacteria</taxon>
        <taxon>Pseudomonadati</taxon>
        <taxon>Pseudomonadota</taxon>
        <taxon>Alphaproteobacteria</taxon>
        <taxon>Rhodobacterales</taxon>
        <taxon>Roseobacteraceae</taxon>
        <taxon>Epibacterium</taxon>
    </lineage>
</organism>
<proteinExistence type="predicted"/>
<sequence length="82" mass="9196">MADSGSALFDRFKPIWEAVDKLGFGDTDIDMQAIMDETGETNFDVGFEKSNLTQHCDRPAFDPEAQLKMISVELPPENRTLT</sequence>